<feature type="compositionally biased region" description="Polar residues" evidence="4">
    <location>
        <begin position="108"/>
        <end position="119"/>
    </location>
</feature>
<dbReference type="GO" id="GO:0032259">
    <property type="term" value="P:methylation"/>
    <property type="evidence" value="ECO:0007669"/>
    <property type="project" value="UniProtKB-KW"/>
</dbReference>
<keyword evidence="3" id="KW-0949">S-adenosyl-L-methionine</keyword>
<dbReference type="GO" id="GO:0016279">
    <property type="term" value="F:protein-lysine N-methyltransferase activity"/>
    <property type="evidence" value="ECO:0007669"/>
    <property type="project" value="UniProtKB-ARBA"/>
</dbReference>
<evidence type="ECO:0008006" key="7">
    <source>
        <dbReference type="Google" id="ProtNLM"/>
    </source>
</evidence>
<organism evidence="5 6">
    <name type="scientific">Cryptococcus wingfieldii CBS 7118</name>
    <dbReference type="NCBI Taxonomy" id="1295528"/>
    <lineage>
        <taxon>Eukaryota</taxon>
        <taxon>Fungi</taxon>
        <taxon>Dikarya</taxon>
        <taxon>Basidiomycota</taxon>
        <taxon>Agaricomycotina</taxon>
        <taxon>Tremellomycetes</taxon>
        <taxon>Tremellales</taxon>
        <taxon>Cryptococcaceae</taxon>
        <taxon>Cryptococcus</taxon>
    </lineage>
</organism>
<evidence type="ECO:0000256" key="2">
    <source>
        <dbReference type="ARBA" id="ARBA00022679"/>
    </source>
</evidence>
<evidence type="ECO:0000256" key="4">
    <source>
        <dbReference type="SAM" id="MobiDB-lite"/>
    </source>
</evidence>
<dbReference type="GeneID" id="30193585"/>
<dbReference type="InterPro" id="IPR050600">
    <property type="entry name" value="SETD3_SETD6_MTase"/>
</dbReference>
<accession>A0A1E3J4I1</accession>
<dbReference type="InterPro" id="IPR046341">
    <property type="entry name" value="SET_dom_sf"/>
</dbReference>
<keyword evidence="1" id="KW-0489">Methyltransferase</keyword>
<dbReference type="RefSeq" id="XP_019031419.1">
    <property type="nucleotide sequence ID" value="XM_019176491.1"/>
</dbReference>
<dbReference type="PANTHER" id="PTHR13271:SF47">
    <property type="entry name" value="ACTIN-HISTIDINE N-METHYLTRANSFERASE"/>
    <property type="match status" value="1"/>
</dbReference>
<keyword evidence="6" id="KW-1185">Reference proteome</keyword>
<dbReference type="Gene3D" id="3.90.1410.10">
    <property type="entry name" value="set domain protein methyltransferase, domain 1"/>
    <property type="match status" value="1"/>
</dbReference>
<sequence>MPSKESQDWDSLVAWFEECHVGFRMNIELRDTPGVLRGLVVTEDVKERATLLHIPAASMLNPLTLLASDSTSKVLSKGPNFSIPRHLFPQPSHVTSAANSSKRLKTSPAGTDSSQSQQLDTTELLTLHLALSRDPHKRYTSDWQVYLETLPKDFRPWHPLTWLVKPDPGTKEAVEGWKWWADLYENHASPTLKLKVAEVKKRYDADKAVILSTLRTEEPFKSHSLATTLTEEDLLWAWLNINTRSISIPLGLPGPTERMNHTLVPILDMINHSSDPSVTAPRVKQLPAPTPTPASSTTRAKKSHKSTSSDDWASHGTRYSRNGLHLVPGKIDLELVAPERKMAQGEEVMFEYGGHDNATLLAEYGFLEEPDGADDQKWLNLKYGELDVGWIVDELWAEKVGSLEEDEEDGEKGEKRKALEGIGCWGRVYFLCSICMALLTHNSANIIHAQPSPPHPSHSLLMTLRVLHLPQGSPKLTGIQQGYSTYVSPSNELAVMSSLEHICARVVQEAEKRLKNLKKLDKELKTEKGSIAERQTMLEMMEGLYTEEKVLAKNILGRIEAGEDLS</sequence>
<evidence type="ECO:0000313" key="5">
    <source>
        <dbReference type="EMBL" id="ODN95754.1"/>
    </source>
</evidence>
<feature type="region of interest" description="Disordered" evidence="4">
    <location>
        <begin position="86"/>
        <end position="119"/>
    </location>
</feature>
<feature type="region of interest" description="Disordered" evidence="4">
    <location>
        <begin position="275"/>
        <end position="316"/>
    </location>
</feature>
<dbReference type="EMBL" id="AWGH01000012">
    <property type="protein sequence ID" value="ODN95754.1"/>
    <property type="molecule type" value="Genomic_DNA"/>
</dbReference>
<proteinExistence type="predicted"/>
<evidence type="ECO:0000256" key="3">
    <source>
        <dbReference type="ARBA" id="ARBA00022691"/>
    </source>
</evidence>
<comment type="caution">
    <text evidence="5">The sequence shown here is derived from an EMBL/GenBank/DDBJ whole genome shotgun (WGS) entry which is preliminary data.</text>
</comment>
<dbReference type="SUPFAM" id="SSF82199">
    <property type="entry name" value="SET domain"/>
    <property type="match status" value="1"/>
</dbReference>
<evidence type="ECO:0000256" key="1">
    <source>
        <dbReference type="ARBA" id="ARBA00022603"/>
    </source>
</evidence>
<dbReference type="Proteomes" id="UP000094819">
    <property type="component" value="Unassembled WGS sequence"/>
</dbReference>
<feature type="compositionally biased region" description="Polar residues" evidence="4">
    <location>
        <begin position="92"/>
        <end position="101"/>
    </location>
</feature>
<keyword evidence="2" id="KW-0808">Transferase</keyword>
<dbReference type="AlphaFoldDB" id="A0A1E3J4I1"/>
<gene>
    <name evidence="5" type="ORF">L198_04372</name>
</gene>
<dbReference type="OrthoDB" id="341421at2759"/>
<name>A0A1E3J4I1_9TREE</name>
<reference evidence="5 6" key="1">
    <citation type="submission" date="2016-06" db="EMBL/GenBank/DDBJ databases">
        <title>Evolution of pathogenesis and genome organization in the Tremellales.</title>
        <authorList>
            <person name="Cuomo C."/>
            <person name="Litvintseva A."/>
            <person name="Heitman J."/>
            <person name="Chen Y."/>
            <person name="Sun S."/>
            <person name="Springer D."/>
            <person name="Dromer F."/>
            <person name="Young S."/>
            <person name="Zeng Q."/>
            <person name="Chapman S."/>
            <person name="Gujja S."/>
            <person name="Saif S."/>
            <person name="Birren B."/>
        </authorList>
    </citation>
    <scope>NUCLEOTIDE SEQUENCE [LARGE SCALE GENOMIC DNA]</scope>
    <source>
        <strain evidence="5 6">CBS 7118</strain>
    </source>
</reference>
<evidence type="ECO:0000313" key="6">
    <source>
        <dbReference type="Proteomes" id="UP000094819"/>
    </source>
</evidence>
<protein>
    <recommendedName>
        <fullName evidence="7">SET domain-containing protein</fullName>
    </recommendedName>
</protein>
<dbReference type="PANTHER" id="PTHR13271">
    <property type="entry name" value="UNCHARACTERIZED PUTATIVE METHYLTRANSFERASE"/>
    <property type="match status" value="1"/>
</dbReference>